<evidence type="ECO:0000313" key="2">
    <source>
        <dbReference type="EMBL" id="KAJ7765776.1"/>
    </source>
</evidence>
<name>A0AAD7NL54_9AGAR</name>
<feature type="region of interest" description="Disordered" evidence="1">
    <location>
        <begin position="206"/>
        <end position="261"/>
    </location>
</feature>
<evidence type="ECO:0000313" key="3">
    <source>
        <dbReference type="Proteomes" id="UP001215598"/>
    </source>
</evidence>
<organism evidence="2 3">
    <name type="scientific">Mycena metata</name>
    <dbReference type="NCBI Taxonomy" id="1033252"/>
    <lineage>
        <taxon>Eukaryota</taxon>
        <taxon>Fungi</taxon>
        <taxon>Dikarya</taxon>
        <taxon>Basidiomycota</taxon>
        <taxon>Agaricomycotina</taxon>
        <taxon>Agaricomycetes</taxon>
        <taxon>Agaricomycetidae</taxon>
        <taxon>Agaricales</taxon>
        <taxon>Marasmiineae</taxon>
        <taxon>Mycenaceae</taxon>
        <taxon>Mycena</taxon>
    </lineage>
</organism>
<dbReference type="EMBL" id="JARKIB010000025">
    <property type="protein sequence ID" value="KAJ7765776.1"/>
    <property type="molecule type" value="Genomic_DNA"/>
</dbReference>
<dbReference type="AlphaFoldDB" id="A0AAD7NL54"/>
<sequence>MGLFNDDDDYKRHEEAWRTVEEARLHPEHHKAKLSHELIAGAASFAAAKMYEHHLEKEGKPVDHAGAKALLAGFADQVMLYSQADAWEGHKNKQELKREYQEHAAHHLEREYTEEAHQQWNAEHDHWHANGGLQAYVPPPAGYEVGYMPYYPAQGGGYPALVGYPPQYQSPMGYAPPAMGYAPPPMGYAPPPMGYAPPAMGYAPPMGEFERPHHHHGLDRREERAERREERRERREERREEKWERREERRVGSLSPGITHY</sequence>
<dbReference type="Proteomes" id="UP001215598">
    <property type="component" value="Unassembled WGS sequence"/>
</dbReference>
<dbReference type="Pfam" id="PF12585">
    <property type="entry name" value="DUF3759"/>
    <property type="match status" value="1"/>
</dbReference>
<dbReference type="PANTHER" id="PTHR37450:SF1">
    <property type="entry name" value="CIPC PROTEIN"/>
    <property type="match status" value="1"/>
</dbReference>
<accession>A0AAD7NL54</accession>
<comment type="caution">
    <text evidence="2">The sequence shown here is derived from an EMBL/GenBank/DDBJ whole genome shotgun (WGS) entry which is preliminary data.</text>
</comment>
<keyword evidence="3" id="KW-1185">Reference proteome</keyword>
<gene>
    <name evidence="2" type="ORF">B0H16DRAFT_1883194</name>
</gene>
<dbReference type="PANTHER" id="PTHR37450">
    <property type="entry name" value="CIPC PROTEIN"/>
    <property type="match status" value="1"/>
</dbReference>
<dbReference type="InterPro" id="IPR022234">
    <property type="entry name" value="DUF3759"/>
</dbReference>
<reference evidence="2" key="1">
    <citation type="submission" date="2023-03" db="EMBL/GenBank/DDBJ databases">
        <title>Massive genome expansion in bonnet fungi (Mycena s.s.) driven by repeated elements and novel gene families across ecological guilds.</title>
        <authorList>
            <consortium name="Lawrence Berkeley National Laboratory"/>
            <person name="Harder C.B."/>
            <person name="Miyauchi S."/>
            <person name="Viragh M."/>
            <person name="Kuo A."/>
            <person name="Thoen E."/>
            <person name="Andreopoulos B."/>
            <person name="Lu D."/>
            <person name="Skrede I."/>
            <person name="Drula E."/>
            <person name="Henrissat B."/>
            <person name="Morin E."/>
            <person name="Kohler A."/>
            <person name="Barry K."/>
            <person name="LaButti K."/>
            <person name="Morin E."/>
            <person name="Salamov A."/>
            <person name="Lipzen A."/>
            <person name="Mereny Z."/>
            <person name="Hegedus B."/>
            <person name="Baldrian P."/>
            <person name="Stursova M."/>
            <person name="Weitz H."/>
            <person name="Taylor A."/>
            <person name="Grigoriev I.V."/>
            <person name="Nagy L.G."/>
            <person name="Martin F."/>
            <person name="Kauserud H."/>
        </authorList>
    </citation>
    <scope>NUCLEOTIDE SEQUENCE</scope>
    <source>
        <strain evidence="2">CBHHK182m</strain>
    </source>
</reference>
<proteinExistence type="predicted"/>
<evidence type="ECO:0000256" key="1">
    <source>
        <dbReference type="SAM" id="MobiDB-lite"/>
    </source>
</evidence>
<feature type="compositionally biased region" description="Basic and acidic residues" evidence="1">
    <location>
        <begin position="219"/>
        <end position="251"/>
    </location>
</feature>
<protein>
    <submittedName>
        <fullName evidence="2">Uncharacterized protein</fullName>
    </submittedName>
</protein>